<comment type="caution">
    <text evidence="9">The sequence shown here is derived from an EMBL/GenBank/DDBJ whole genome shotgun (WGS) entry which is preliminary data.</text>
</comment>
<dbReference type="AlphaFoldDB" id="A0A0V8J264"/>
<dbReference type="Gene3D" id="1.20.1250.20">
    <property type="entry name" value="MFS general substrate transporter like domains"/>
    <property type="match status" value="2"/>
</dbReference>
<evidence type="ECO:0000256" key="3">
    <source>
        <dbReference type="ARBA" id="ARBA00022475"/>
    </source>
</evidence>
<feature type="transmembrane region" description="Helical" evidence="7">
    <location>
        <begin position="377"/>
        <end position="399"/>
    </location>
</feature>
<evidence type="ECO:0000256" key="4">
    <source>
        <dbReference type="ARBA" id="ARBA00022692"/>
    </source>
</evidence>
<protein>
    <submittedName>
        <fullName evidence="9">Glucarate transporter</fullName>
    </submittedName>
</protein>
<dbReference type="PROSITE" id="PS50850">
    <property type="entry name" value="MFS"/>
    <property type="match status" value="1"/>
</dbReference>
<feature type="transmembrane region" description="Helical" evidence="7">
    <location>
        <begin position="243"/>
        <end position="264"/>
    </location>
</feature>
<evidence type="ECO:0000256" key="2">
    <source>
        <dbReference type="ARBA" id="ARBA00022448"/>
    </source>
</evidence>
<keyword evidence="2" id="KW-0813">Transport</keyword>
<sequence length="434" mass="48485">MEQPIRKQEIGLSGGAQPRSRVRWWLALLFFVIGLIAYMDRSNIAVIAKPMMDDLNMTKVQFGLLASFFSLGYALSQIPAGMLAERFGARKIVFFALLWWSVFTGLTAIVKSHGLLAAVRFLFGVGEGPMYPGNAVFNTYWFPKQEKGRASSALLAGSYFGPVIAPVLTVAIFQQWGWEAVFYIFGFLGLVIAFLWYWLGRNKPEDHPYISKEETQYILENRTVQKEKKEVAPWRTFLKNGRFWALGLQYFVVLYIVTFFLVWLPTYLQEARDFSLASMGFAASLPWLCIFVTVMTGGAISDYLVKIGKSKLIARGALAIGGLIVFSISMYLAAYATTPWMNVLWLTLSLGALGFPVVTSWAAAVDLGNEFSGSVSGWMNLWGNIGAFLSPLLCGWLAQTVGWENTLIISIMPILVAVILWFAVKPDRPLTETK</sequence>
<evidence type="ECO:0000313" key="10">
    <source>
        <dbReference type="Proteomes" id="UP000054099"/>
    </source>
</evidence>
<feature type="transmembrane region" description="Helical" evidence="7">
    <location>
        <begin position="22"/>
        <end position="39"/>
    </location>
</feature>
<dbReference type="PANTHER" id="PTHR11662">
    <property type="entry name" value="SOLUTE CARRIER FAMILY 17"/>
    <property type="match status" value="1"/>
</dbReference>
<keyword evidence="5 7" id="KW-1133">Transmembrane helix</keyword>
<proteinExistence type="predicted"/>
<dbReference type="InterPro" id="IPR000849">
    <property type="entry name" value="Sugar_P_transporter"/>
</dbReference>
<feature type="transmembrane region" description="Helical" evidence="7">
    <location>
        <begin position="343"/>
        <end position="365"/>
    </location>
</feature>
<evidence type="ECO:0000256" key="1">
    <source>
        <dbReference type="ARBA" id="ARBA00004651"/>
    </source>
</evidence>
<dbReference type="InterPro" id="IPR036259">
    <property type="entry name" value="MFS_trans_sf"/>
</dbReference>
<evidence type="ECO:0000256" key="7">
    <source>
        <dbReference type="SAM" id="Phobius"/>
    </source>
</evidence>
<dbReference type="EMBL" id="LNQN01000006">
    <property type="protein sequence ID" value="KSU81134.1"/>
    <property type="molecule type" value="Genomic_DNA"/>
</dbReference>
<evidence type="ECO:0000256" key="6">
    <source>
        <dbReference type="ARBA" id="ARBA00023136"/>
    </source>
</evidence>
<comment type="subcellular location">
    <subcellularLocation>
        <location evidence="1">Cell membrane</location>
        <topology evidence="1">Multi-pass membrane protein</topology>
    </subcellularLocation>
</comment>
<feature type="transmembrane region" description="Helical" evidence="7">
    <location>
        <begin position="92"/>
        <end position="110"/>
    </location>
</feature>
<dbReference type="PIRSF" id="PIRSF002808">
    <property type="entry name" value="Hexose_phosphate_transp"/>
    <property type="match status" value="1"/>
</dbReference>
<gene>
    <name evidence="9" type="ORF">AS030_19530</name>
</gene>
<organism evidence="9 10">
    <name type="scientific">Fictibacillus enclensis</name>
    <dbReference type="NCBI Taxonomy" id="1017270"/>
    <lineage>
        <taxon>Bacteria</taxon>
        <taxon>Bacillati</taxon>
        <taxon>Bacillota</taxon>
        <taxon>Bacilli</taxon>
        <taxon>Bacillales</taxon>
        <taxon>Fictibacillaceae</taxon>
        <taxon>Fictibacillus</taxon>
    </lineage>
</organism>
<feature type="transmembrane region" description="Helical" evidence="7">
    <location>
        <begin position="153"/>
        <end position="174"/>
    </location>
</feature>
<evidence type="ECO:0000313" key="9">
    <source>
        <dbReference type="EMBL" id="KSU81134.1"/>
    </source>
</evidence>
<dbReference type="RefSeq" id="WP_061974821.1">
    <property type="nucleotide sequence ID" value="NZ_FMAV01000004.1"/>
</dbReference>
<dbReference type="OrthoDB" id="6360at2"/>
<keyword evidence="4 7" id="KW-0812">Transmembrane</keyword>
<evidence type="ECO:0000259" key="8">
    <source>
        <dbReference type="PROSITE" id="PS50850"/>
    </source>
</evidence>
<dbReference type="PANTHER" id="PTHR11662:SF399">
    <property type="entry name" value="FI19708P1-RELATED"/>
    <property type="match status" value="1"/>
</dbReference>
<keyword evidence="3" id="KW-1003">Cell membrane</keyword>
<evidence type="ECO:0000256" key="5">
    <source>
        <dbReference type="ARBA" id="ARBA00022989"/>
    </source>
</evidence>
<dbReference type="GO" id="GO:0005886">
    <property type="term" value="C:plasma membrane"/>
    <property type="evidence" value="ECO:0007669"/>
    <property type="project" value="UniProtKB-SubCell"/>
</dbReference>
<dbReference type="Proteomes" id="UP000054099">
    <property type="component" value="Unassembled WGS sequence"/>
</dbReference>
<accession>A0A0V8J264</accession>
<feature type="transmembrane region" description="Helical" evidence="7">
    <location>
        <begin position="317"/>
        <end position="337"/>
    </location>
</feature>
<dbReference type="Pfam" id="PF07690">
    <property type="entry name" value="MFS_1"/>
    <property type="match status" value="1"/>
</dbReference>
<dbReference type="InterPro" id="IPR020846">
    <property type="entry name" value="MFS_dom"/>
</dbReference>
<dbReference type="InterPro" id="IPR011701">
    <property type="entry name" value="MFS"/>
</dbReference>
<dbReference type="GO" id="GO:0022857">
    <property type="term" value="F:transmembrane transporter activity"/>
    <property type="evidence" value="ECO:0007669"/>
    <property type="project" value="InterPro"/>
</dbReference>
<reference evidence="9 10" key="1">
    <citation type="journal article" date="2014" name="Antonie Van Leeuwenhoek">
        <title>Fictibacillus enclensis sp. nov., isolated from marine sediment.</title>
        <authorList>
            <person name="Dastager S.G."/>
            <person name="Mawlankar R."/>
            <person name="Srinivasan K."/>
            <person name="Tang S.K."/>
            <person name="Lee J.C."/>
            <person name="Ramana V.V."/>
            <person name="Shouche Y.S."/>
        </authorList>
    </citation>
    <scope>NUCLEOTIDE SEQUENCE [LARGE SCALE GENOMIC DNA]</scope>
    <source>
        <strain evidence="9 10">NIO-1003</strain>
    </source>
</reference>
<feature type="transmembrane region" description="Helical" evidence="7">
    <location>
        <begin position="405"/>
        <end position="424"/>
    </location>
</feature>
<dbReference type="CDD" id="cd17319">
    <property type="entry name" value="MFS_ExuT_GudP_like"/>
    <property type="match status" value="1"/>
</dbReference>
<feature type="domain" description="Major facilitator superfamily (MFS) profile" evidence="8">
    <location>
        <begin position="26"/>
        <end position="428"/>
    </location>
</feature>
<dbReference type="InterPro" id="IPR050382">
    <property type="entry name" value="MFS_Na/Anion_cotransporter"/>
</dbReference>
<feature type="transmembrane region" description="Helical" evidence="7">
    <location>
        <begin position="284"/>
        <end position="305"/>
    </location>
</feature>
<keyword evidence="10" id="KW-1185">Reference proteome</keyword>
<dbReference type="SUPFAM" id="SSF103473">
    <property type="entry name" value="MFS general substrate transporter"/>
    <property type="match status" value="1"/>
</dbReference>
<feature type="transmembrane region" description="Helical" evidence="7">
    <location>
        <begin position="60"/>
        <end position="80"/>
    </location>
</feature>
<feature type="transmembrane region" description="Helical" evidence="7">
    <location>
        <begin position="180"/>
        <end position="199"/>
    </location>
</feature>
<name>A0A0V8J264_9BACL</name>
<keyword evidence="6 7" id="KW-0472">Membrane</keyword>